<dbReference type="KEGG" id="ote:Oter_0576"/>
<dbReference type="EMBL" id="CP001032">
    <property type="protein sequence ID" value="ACB73866.1"/>
    <property type="molecule type" value="Genomic_DNA"/>
</dbReference>
<dbReference type="GO" id="GO:0004177">
    <property type="term" value="F:aminopeptidase activity"/>
    <property type="evidence" value="ECO:0007669"/>
    <property type="project" value="UniProtKB-KW"/>
</dbReference>
<dbReference type="eggNOG" id="COG1506">
    <property type="taxonomic scope" value="Bacteria"/>
</dbReference>
<gene>
    <name evidence="2" type="ordered locus">Oter_0576</name>
</gene>
<evidence type="ECO:0000313" key="2">
    <source>
        <dbReference type="EMBL" id="ACB73866.1"/>
    </source>
</evidence>
<keyword evidence="2" id="KW-0378">Hydrolase</keyword>
<reference evidence="2 3" key="1">
    <citation type="journal article" date="2011" name="J. Bacteriol.">
        <title>Genome sequence of the verrucomicrobium Opitutus terrae PB90-1, an abundant inhabitant of rice paddy soil ecosystems.</title>
        <authorList>
            <person name="van Passel M.W."/>
            <person name="Kant R."/>
            <person name="Palva A."/>
            <person name="Copeland A."/>
            <person name="Lucas S."/>
            <person name="Lapidus A."/>
            <person name="Glavina del Rio T."/>
            <person name="Pitluck S."/>
            <person name="Goltsman E."/>
            <person name="Clum A."/>
            <person name="Sun H."/>
            <person name="Schmutz J."/>
            <person name="Larimer F.W."/>
            <person name="Land M.L."/>
            <person name="Hauser L."/>
            <person name="Kyrpides N."/>
            <person name="Mikhailova N."/>
            <person name="Richardson P.P."/>
            <person name="Janssen P.H."/>
            <person name="de Vos W.M."/>
            <person name="Smidt H."/>
        </authorList>
    </citation>
    <scope>NUCLEOTIDE SEQUENCE [LARGE SCALE GENOMIC DNA]</scope>
    <source>
        <strain evidence="3">DSM 11246 / JCM 15787 / PB90-1</strain>
    </source>
</reference>
<dbReference type="RefSeq" id="WP_012373404.1">
    <property type="nucleotide sequence ID" value="NC_010571.1"/>
</dbReference>
<keyword evidence="3" id="KW-1185">Reference proteome</keyword>
<dbReference type="Proteomes" id="UP000007013">
    <property type="component" value="Chromosome"/>
</dbReference>
<dbReference type="InterPro" id="IPR050261">
    <property type="entry name" value="FrsA_esterase"/>
</dbReference>
<accession>B1ZSK9</accession>
<proteinExistence type="predicted"/>
<dbReference type="STRING" id="452637.Oter_0576"/>
<dbReference type="AlphaFoldDB" id="B1ZSK9"/>
<dbReference type="PANTHER" id="PTHR22946:SF0">
    <property type="entry name" value="DIENELACTONE HYDROLASE DOMAIN-CONTAINING PROTEIN"/>
    <property type="match status" value="1"/>
</dbReference>
<dbReference type="HOGENOM" id="CLU_1003303_0_0_0"/>
<evidence type="ECO:0000256" key="1">
    <source>
        <dbReference type="SAM" id="SignalP"/>
    </source>
</evidence>
<evidence type="ECO:0000313" key="3">
    <source>
        <dbReference type="Proteomes" id="UP000007013"/>
    </source>
</evidence>
<protein>
    <submittedName>
        <fullName evidence="2">Dipeptidyl aminopeptidase/acylaminoacyl-peptidase-like protein</fullName>
    </submittedName>
</protein>
<dbReference type="InterPro" id="IPR029058">
    <property type="entry name" value="AB_hydrolase_fold"/>
</dbReference>
<dbReference type="SUPFAM" id="SSF53474">
    <property type="entry name" value="alpha/beta-Hydrolases"/>
    <property type="match status" value="1"/>
</dbReference>
<sequence>MRTLPRLATFVFASAVGLSLASAATAEKSAAATAAPDSLFDYDRSAPLDVREVMRETRAGALIRDVTFAAGKDLVAATIVAPEKGGGSLAGILYVHWLGEPATTNRTEFLVEATALTGQGIVSVLVEAMWAEEDWYKKRIPEEDYAHSIQQVIELRRALDLLLAQPGIDPKRIAYVGHDFGAMYGAVMGAVDRRPTTYVLMAGTPHFIDWFLFAQKPKSLDDYRKQLASLDPVNFVGRLAPAPVFFQFAAHDEYVSAAASAEFYGAAQPRKQAAHYDAGHDLRNPAAAADRVTWLIRLLAKSE</sequence>
<keyword evidence="1" id="KW-0732">Signal</keyword>
<dbReference type="PANTHER" id="PTHR22946">
    <property type="entry name" value="DIENELACTONE HYDROLASE DOMAIN-CONTAINING PROTEIN-RELATED"/>
    <property type="match status" value="1"/>
</dbReference>
<name>B1ZSK9_OPITP</name>
<feature type="chain" id="PRO_5002772055" evidence="1">
    <location>
        <begin position="24"/>
        <end position="303"/>
    </location>
</feature>
<dbReference type="OrthoDB" id="3668964at2"/>
<organism evidence="2 3">
    <name type="scientific">Opitutus terrae (strain DSM 11246 / JCM 15787 / PB90-1)</name>
    <dbReference type="NCBI Taxonomy" id="452637"/>
    <lineage>
        <taxon>Bacteria</taxon>
        <taxon>Pseudomonadati</taxon>
        <taxon>Verrucomicrobiota</taxon>
        <taxon>Opitutia</taxon>
        <taxon>Opitutales</taxon>
        <taxon>Opitutaceae</taxon>
        <taxon>Opitutus</taxon>
    </lineage>
</organism>
<keyword evidence="2" id="KW-0031">Aminopeptidase</keyword>
<keyword evidence="2" id="KW-0645">Protease</keyword>
<feature type="signal peptide" evidence="1">
    <location>
        <begin position="1"/>
        <end position="23"/>
    </location>
</feature>
<dbReference type="Gene3D" id="3.40.50.1820">
    <property type="entry name" value="alpha/beta hydrolase"/>
    <property type="match status" value="1"/>
</dbReference>